<gene>
    <name evidence="4" type="ORF">HLB29_03745</name>
</gene>
<dbReference type="SMART" id="SM00900">
    <property type="entry name" value="FMN_bind"/>
    <property type="match status" value="1"/>
</dbReference>
<evidence type="ECO:0000259" key="3">
    <source>
        <dbReference type="SMART" id="SM00900"/>
    </source>
</evidence>
<evidence type="ECO:0000313" key="4">
    <source>
        <dbReference type="EMBL" id="MBC2575793.1"/>
    </source>
</evidence>
<keyword evidence="1" id="KW-0175">Coiled coil</keyword>
<organism evidence="4 5">
    <name type="scientific">Peptostreptococcus canis</name>
    <dbReference type="NCBI Taxonomy" id="1159213"/>
    <lineage>
        <taxon>Bacteria</taxon>
        <taxon>Bacillati</taxon>
        <taxon>Bacillota</taxon>
        <taxon>Clostridia</taxon>
        <taxon>Peptostreptococcales</taxon>
        <taxon>Peptostreptococcaceae</taxon>
        <taxon>Peptostreptococcus</taxon>
    </lineage>
</organism>
<dbReference type="Gene3D" id="3.90.1010.20">
    <property type="match status" value="1"/>
</dbReference>
<dbReference type="InterPro" id="IPR051922">
    <property type="entry name" value="Bact_Sporulation_Assoc"/>
</dbReference>
<keyword evidence="2" id="KW-0732">Signal</keyword>
<evidence type="ECO:0000313" key="5">
    <source>
        <dbReference type="Proteomes" id="UP000713904"/>
    </source>
</evidence>
<dbReference type="InterPro" id="IPR007253">
    <property type="entry name" value="Cell_wall-bd_2"/>
</dbReference>
<feature type="coiled-coil region" evidence="1">
    <location>
        <begin position="395"/>
        <end position="519"/>
    </location>
</feature>
<protein>
    <submittedName>
        <fullName evidence="4">FMN-binding protein</fullName>
    </submittedName>
</protein>
<accession>A0ABR6TKW8</accession>
<evidence type="ECO:0000256" key="2">
    <source>
        <dbReference type="SAM" id="SignalP"/>
    </source>
</evidence>
<sequence length="954" mass="107527">MYKGIRKSMIILGAATVAAGSVSPSIIAENAKNDKVKYADGTYTGEGYGYYKQGSKFDKGKHKGELRPPLKISVTFSGNKITDIKLYEDDNYVFPDDPSYSNKGQKSLAFLKKSLLASDNYEETINQIKDKLNEIVDQYDDDGYLKSSKMPEYDVITSATRTTQGYIDAVKDSIEQAKNKANEVLNVKNIELVGKDDNTYYAGDDYNISKLKVKVTYEDDTTKIVEYDSFKKNNLDIEVLQGGKNVLVDGKINLENIDGSFTIIITDHNNKQKKITLPVIPKFKQLLINNLYYRIGGEGEFKAVAISGELNKKEYDIDVKSSDLGDMIEFKTTEFINDVTNEIIKQEYYFKPVLLENNINKKFVVIANRHTLSPEDSSFISPVRFKDGEIRINYNKTFKDDIDEKKAELEKLINENRNSNDERIKHIVETYDNLYKEVENAKSEKLKLEGNLLKLKDEYEELGKEKKKAMAEAIEANKKFRAAEQAYENNKSEENKQKLDEAKKLKDEKKANFDKLNKQWNNKYNEMNEVGKKITELEKVKVSNHDLALILKDLKAILQPGQSEPIEESHDTASLKKQIQIKIDELINLKDGQSEKIKKLFEAKIEKSQKFLQQVNKEDDKTNYLVYEWYIKELDYAKSKSTNNLKPNESNKKKIDKTDKENLNKIKVDRVSGGDRFDTSVEMSKKYFKTSETVIIASGENYPDALSAAALAGVEKAPILLVSKDNIKKSVLDEIKRLGAKKVIIVGGINSIDSNIAKSINGIAKVELIAGKDRYETSKKIAKKVMKNGYRENMLIVDGKNYPDSLTASSLIEKYKAPILLVNDDRSGMSNVDFAKESNVKSNIILGGTKSVSTSIEKKLNNSKRIAGKNRYETSKKIAKEVIKDNGHIFITNGKIYADSLSAGPSVIKDKGVLLLIDGSNVNSNMLKEYKPSKVVAVGGSSSINSKVLESINK</sequence>
<feature type="domain" description="FMN-binding" evidence="3">
    <location>
        <begin position="49"/>
        <end position="177"/>
    </location>
</feature>
<dbReference type="Pfam" id="PF04122">
    <property type="entry name" value="CW_binding_2"/>
    <property type="match status" value="3"/>
</dbReference>
<feature type="chain" id="PRO_5046742268" evidence="2">
    <location>
        <begin position="20"/>
        <end position="954"/>
    </location>
</feature>
<reference evidence="4 5" key="1">
    <citation type="submission" date="2020-05" db="EMBL/GenBank/DDBJ databases">
        <title>Draft genome of xy-202 and genomic insight in genome of the genus Peptostreptococcus.</title>
        <authorList>
            <person name="Zhang Z."/>
        </authorList>
    </citation>
    <scope>NUCLEOTIDE SEQUENCE [LARGE SCALE GENOMIC DNA]</scope>
    <source>
        <strain evidence="4 5">DSM 27025</strain>
    </source>
</reference>
<dbReference type="Proteomes" id="UP000713904">
    <property type="component" value="Unassembled WGS sequence"/>
</dbReference>
<dbReference type="Gene3D" id="2.60.40.3630">
    <property type="match status" value="1"/>
</dbReference>
<keyword evidence="5" id="KW-1185">Reference proteome</keyword>
<feature type="signal peptide" evidence="2">
    <location>
        <begin position="1"/>
        <end position="19"/>
    </location>
</feature>
<comment type="caution">
    <text evidence="4">The sequence shown here is derived from an EMBL/GenBank/DDBJ whole genome shotgun (WGS) entry which is preliminary data.</text>
</comment>
<dbReference type="InterPro" id="IPR007329">
    <property type="entry name" value="FMN-bd"/>
</dbReference>
<dbReference type="EMBL" id="JABGBW010000002">
    <property type="protein sequence ID" value="MBC2575793.1"/>
    <property type="molecule type" value="Genomic_DNA"/>
</dbReference>
<evidence type="ECO:0000256" key="1">
    <source>
        <dbReference type="SAM" id="Coils"/>
    </source>
</evidence>
<dbReference type="Gene3D" id="3.40.50.12090">
    <property type="match status" value="2"/>
</dbReference>
<dbReference type="RefSeq" id="WP_185623819.1">
    <property type="nucleotide sequence ID" value="NZ_JABGBW010000002.1"/>
</dbReference>
<dbReference type="PANTHER" id="PTHR30032:SF8">
    <property type="entry name" value="GERMINATION-SPECIFIC N-ACETYLMURAMOYL-L-ALANINE AMIDASE"/>
    <property type="match status" value="1"/>
</dbReference>
<proteinExistence type="predicted"/>
<name>A0ABR6TKW8_9FIRM</name>
<dbReference type="PANTHER" id="PTHR30032">
    <property type="entry name" value="N-ACETYLMURAMOYL-L-ALANINE AMIDASE-RELATED"/>
    <property type="match status" value="1"/>
</dbReference>